<dbReference type="Pfam" id="PF05919">
    <property type="entry name" value="Mitovir_RNA_pol"/>
    <property type="match status" value="1"/>
</dbReference>
<dbReference type="CDD" id="cd23183">
    <property type="entry name" value="ps-ssRNAv_Botourmiaviridae_RdRp"/>
    <property type="match status" value="1"/>
</dbReference>
<keyword evidence="2" id="KW-0808">Transferase</keyword>
<dbReference type="SUPFAM" id="SSF56672">
    <property type="entry name" value="DNA/RNA polymerases"/>
    <property type="match status" value="1"/>
</dbReference>
<reference evidence="5" key="1">
    <citation type="submission" date="2022-05" db="EMBL/GenBank/DDBJ databases">
        <authorList>
            <person name="Cao W."/>
            <person name="Jia N."/>
            <person name="Lam T.T.-Y."/>
            <person name="Ni X."/>
            <person name="Liu J."/>
        </authorList>
    </citation>
    <scope>NUCLEOTIDE SEQUENCE</scope>
    <source>
        <strain evidence="5">TIGMIC 1</strain>
    </source>
</reference>
<proteinExistence type="predicted"/>
<dbReference type="EMBL" id="ON746367">
    <property type="protein sequence ID" value="UYL95455.1"/>
    <property type="molecule type" value="Genomic_RNA"/>
</dbReference>
<sequence length="606" mass="68255">MEKKTKETGPETGKPVCLFEHRLRRKARHCIRFIEAELGVKRAYALPSRISCGHLRSAIRSCFAPDLGVGFELSIKTAQKLEKSYCPACKEGLMIVEKYKEERFRDAEVDGDHLSRFAAQLGRNVEFGWNRGTWPYIPNGHASLGASRCEGGTWVAGEYSRECQPQGVVTSGKPRIVTLHSEYNTSVLYPLHKALYGRLKRKGWLLVGSPTNELVSSLNGGGDYVSVDYKSATDNIKTAYSRAAVEELINKGEELNDEQRLCLRAVADLTIDGKEVQVGQPMGSMMSFPLLCLINKTIVDLSLNDLLIEGEISFKEWTSHRCLINGDDLLYRDFKELPGKIMTRLLHHGHQAGLIVNEEKTMVSSEEGEINSTLFRNGTKEKKVNLSALFMGEDVNDVVGFADESTITADGFRKVVLANLTRLRKQECKVFGRLPLAKWKVLRDDHRIRPALLTRFRRESDQTNLFPVVTMPDGYDLSREEEAALIDSRVKRLRAENRKKISAKAAVMPEEPFPSLRKVFQRRSPPIKPVLQVLADGWKEKRFKLLREESPVGMDLVTHFCGDCVYASKIAQIVCQIRDHKGKGEKRDSPVEDEDPVPGDEGFLAF</sequence>
<dbReference type="InterPro" id="IPR043502">
    <property type="entry name" value="DNA/RNA_pol_sf"/>
</dbReference>
<dbReference type="GO" id="GO:0003968">
    <property type="term" value="F:RNA-directed RNA polymerase activity"/>
    <property type="evidence" value="ECO:0007669"/>
    <property type="project" value="UniProtKB-KW"/>
</dbReference>
<feature type="region of interest" description="Disordered" evidence="4">
    <location>
        <begin position="581"/>
        <end position="606"/>
    </location>
</feature>
<name>A0A9E7V247_9VIRU</name>
<keyword evidence="3" id="KW-0548">Nucleotidyltransferase</keyword>
<evidence type="ECO:0000256" key="4">
    <source>
        <dbReference type="SAM" id="MobiDB-lite"/>
    </source>
</evidence>
<protein>
    <submittedName>
        <fullName evidence="5">RNA-dependent RNA polymerase</fullName>
    </submittedName>
</protein>
<evidence type="ECO:0000256" key="2">
    <source>
        <dbReference type="ARBA" id="ARBA00022679"/>
    </source>
</evidence>
<organism evidence="5">
    <name type="scientific">Chuzhou Botou tick virus 1</name>
    <dbReference type="NCBI Taxonomy" id="2972077"/>
    <lineage>
        <taxon>Viruses</taxon>
        <taxon>Riboviria</taxon>
        <taxon>Orthornavirae</taxon>
        <taxon>Lenarviricota</taxon>
        <taxon>Miaviricetes</taxon>
        <taxon>Ourlivirales</taxon>
        <taxon>Botourmiaviridae</taxon>
    </lineage>
</organism>
<keyword evidence="1 5" id="KW-0696">RNA-directed RNA polymerase</keyword>
<dbReference type="InterPro" id="IPR008686">
    <property type="entry name" value="RNA_pol_mitovir"/>
</dbReference>
<evidence type="ECO:0000256" key="1">
    <source>
        <dbReference type="ARBA" id="ARBA00022484"/>
    </source>
</evidence>
<evidence type="ECO:0000313" key="5">
    <source>
        <dbReference type="EMBL" id="UYL95455.1"/>
    </source>
</evidence>
<evidence type="ECO:0000256" key="3">
    <source>
        <dbReference type="ARBA" id="ARBA00022695"/>
    </source>
</evidence>
<accession>A0A9E7V247</accession>